<reference evidence="1 2" key="1">
    <citation type="submission" date="2018-02" db="EMBL/GenBank/DDBJ databases">
        <title>Draft genome sequence of Streptococcus oricebi CCUG 70868T type strain.</title>
        <authorList>
            <person name="Mendez V."/>
            <person name="Salva-Serra F."/>
            <person name="Jaen-Luchoro D."/>
            <person name="Gonzales-Siles L."/>
            <person name="Karlsson R."/>
            <person name="Engstrom-Jakobsson H."/>
            <person name="Busquets A."/>
            <person name="Gomila M."/>
            <person name="Pineiro-Iglesias B."/>
            <person name="Bennasar-Figueras A."/>
            <person name="Seeger M."/>
            <person name="Moore E."/>
        </authorList>
    </citation>
    <scope>NUCLEOTIDE SEQUENCE [LARGE SCALE GENOMIC DNA]</scope>
    <source>
        <strain evidence="1 2">CCUG 70868</strain>
    </source>
</reference>
<evidence type="ECO:0000313" key="1">
    <source>
        <dbReference type="EMBL" id="MBP2623290.1"/>
    </source>
</evidence>
<keyword evidence="2" id="KW-1185">Reference proteome</keyword>
<dbReference type="RefSeq" id="WP_209627768.1">
    <property type="nucleotide sequence ID" value="NZ_PRDG01000002.1"/>
</dbReference>
<sequence length="123" mass="14964">MLDQEGQRKLRKFRRNKKILDQYKDHVKELERISQESKLRQQQVHGFVVAFRDAFIDEARRRGDKEFEQNLNNMVKMSQETALLNQENDETLESTKYYFDEEEQYLNYQISKLEAEEAEEDHD</sequence>
<evidence type="ECO:0008006" key="3">
    <source>
        <dbReference type="Google" id="ProtNLM"/>
    </source>
</evidence>
<dbReference type="Proteomes" id="UP001519296">
    <property type="component" value="Unassembled WGS sequence"/>
</dbReference>
<accession>A0ABS5B378</accession>
<evidence type="ECO:0000313" key="2">
    <source>
        <dbReference type="Proteomes" id="UP001519296"/>
    </source>
</evidence>
<protein>
    <recommendedName>
        <fullName evidence="3">Flagellar FliJ protein</fullName>
    </recommendedName>
</protein>
<proteinExistence type="predicted"/>
<organism evidence="1 2">
    <name type="scientific">Streptococcus oricebi</name>
    <dbReference type="NCBI Taxonomy" id="1547447"/>
    <lineage>
        <taxon>Bacteria</taxon>
        <taxon>Bacillati</taxon>
        <taxon>Bacillota</taxon>
        <taxon>Bacilli</taxon>
        <taxon>Lactobacillales</taxon>
        <taxon>Streptococcaceae</taxon>
        <taxon>Streptococcus</taxon>
    </lineage>
</organism>
<comment type="caution">
    <text evidence="1">The sequence shown here is derived from an EMBL/GenBank/DDBJ whole genome shotgun (WGS) entry which is preliminary data.</text>
</comment>
<dbReference type="EMBL" id="PRDG01000002">
    <property type="protein sequence ID" value="MBP2623290.1"/>
    <property type="molecule type" value="Genomic_DNA"/>
</dbReference>
<name>A0ABS5B378_9STRE</name>
<gene>
    <name evidence="1" type="ORF">C4K46_04980</name>
</gene>